<reference evidence="5" key="1">
    <citation type="submission" date="2016-11" db="EMBL/GenBank/DDBJ databases">
        <title>Mesorhizobium oceanicum sp. nov., isolated from deep seawater in South China Sea.</title>
        <authorList>
            <person name="Fu G.-Y."/>
        </authorList>
    </citation>
    <scope>NUCLEOTIDE SEQUENCE [LARGE SCALE GENOMIC DNA]</scope>
    <source>
        <strain evidence="5">B7</strain>
    </source>
</reference>
<dbReference type="OrthoDB" id="9795501at2"/>
<proteinExistence type="predicted"/>
<keyword evidence="2" id="KW-0119">Carbohydrate metabolism</keyword>
<dbReference type="PANTHER" id="PTHR43103">
    <property type="entry name" value="NUCLEOSIDE-DIPHOSPHATE-SUGAR EPIMERASE"/>
    <property type="match status" value="1"/>
</dbReference>
<dbReference type="AlphaFoldDB" id="A0A1L3SMG1"/>
<evidence type="ECO:0000313" key="4">
    <source>
        <dbReference type="EMBL" id="APH70588.1"/>
    </source>
</evidence>
<dbReference type="SUPFAM" id="SSF51735">
    <property type="entry name" value="NAD(P)-binding Rossmann-fold domains"/>
    <property type="match status" value="1"/>
</dbReference>
<dbReference type="KEGG" id="meso:BSQ44_03700"/>
<dbReference type="RefSeq" id="WP_072602000.1">
    <property type="nucleotide sequence ID" value="NZ_CP018171.1"/>
</dbReference>
<organism evidence="4 5">
    <name type="scientific">Aquibium oceanicum</name>
    <dbReference type="NCBI Taxonomy" id="1670800"/>
    <lineage>
        <taxon>Bacteria</taxon>
        <taxon>Pseudomonadati</taxon>
        <taxon>Pseudomonadota</taxon>
        <taxon>Alphaproteobacteria</taxon>
        <taxon>Hyphomicrobiales</taxon>
        <taxon>Phyllobacteriaceae</taxon>
        <taxon>Aquibium</taxon>
    </lineage>
</organism>
<feature type="domain" description="NAD-dependent epimerase/dehydratase" evidence="3">
    <location>
        <begin position="3"/>
        <end position="203"/>
    </location>
</feature>
<keyword evidence="5" id="KW-1185">Reference proteome</keyword>
<accession>A0A1L3SMG1</accession>
<dbReference type="PANTHER" id="PTHR43103:SF3">
    <property type="entry name" value="ADP-L-GLYCERO-D-MANNO-HEPTOSE-6-EPIMERASE"/>
    <property type="match status" value="1"/>
</dbReference>
<dbReference type="InterPro" id="IPR001509">
    <property type="entry name" value="Epimerase_deHydtase"/>
</dbReference>
<evidence type="ECO:0000256" key="1">
    <source>
        <dbReference type="ARBA" id="ARBA00022857"/>
    </source>
</evidence>
<protein>
    <recommendedName>
        <fullName evidence="3">NAD-dependent epimerase/dehydratase domain-containing protein</fullName>
    </recommendedName>
</protein>
<dbReference type="STRING" id="1670800.BSQ44_03700"/>
<sequence>MRIIVTGAGGFIGSGLIERLAGMSRLPGAAEDISSIVAVDARFEAGARAGVQMLRGDIADPDFRDAMLEEPVDVFLHLAAMPGGATEADPERGWRINGEAVFGLLDLLARQKEPARLVFASSIAVFGVPLPRDKVDDETLPLPTLAYGAHKLVAETLLADHARRGLIDGIALRLPGIVARPRRPGGHHSAYMSDIFTALAEGADFICPVSPGSTSWLMSRERCIYNLLHAATLSSERLKGRRAFTLPALRLSMGEIADALAGRFGDGLRDRLSFASDAAIEAQYGSYPPLFTPIADGLGFRHDGDVESLVARALGLPVPQTG</sequence>
<dbReference type="Gene3D" id="3.90.25.10">
    <property type="entry name" value="UDP-galactose 4-epimerase, domain 1"/>
    <property type="match status" value="1"/>
</dbReference>
<dbReference type="Pfam" id="PF01370">
    <property type="entry name" value="Epimerase"/>
    <property type="match status" value="1"/>
</dbReference>
<dbReference type="EMBL" id="CP018171">
    <property type="protein sequence ID" value="APH70588.1"/>
    <property type="molecule type" value="Genomic_DNA"/>
</dbReference>
<dbReference type="InterPro" id="IPR036291">
    <property type="entry name" value="NAD(P)-bd_dom_sf"/>
</dbReference>
<dbReference type="Gene3D" id="3.40.50.720">
    <property type="entry name" value="NAD(P)-binding Rossmann-like Domain"/>
    <property type="match status" value="1"/>
</dbReference>
<dbReference type="Proteomes" id="UP000182840">
    <property type="component" value="Chromosome"/>
</dbReference>
<keyword evidence="1" id="KW-0521">NADP</keyword>
<evidence type="ECO:0000259" key="3">
    <source>
        <dbReference type="Pfam" id="PF01370"/>
    </source>
</evidence>
<gene>
    <name evidence="4" type="ORF">BSQ44_03700</name>
</gene>
<evidence type="ECO:0000256" key="2">
    <source>
        <dbReference type="ARBA" id="ARBA00023277"/>
    </source>
</evidence>
<evidence type="ECO:0000313" key="5">
    <source>
        <dbReference type="Proteomes" id="UP000182840"/>
    </source>
</evidence>
<name>A0A1L3SMG1_9HYPH</name>